<protein>
    <submittedName>
        <fullName evidence="1">Uncharacterized protein</fullName>
    </submittedName>
</protein>
<name>A0A417Z397_9MICO</name>
<dbReference type="Proteomes" id="UP000285376">
    <property type="component" value="Unassembled WGS sequence"/>
</dbReference>
<evidence type="ECO:0000313" key="2">
    <source>
        <dbReference type="Proteomes" id="UP000285376"/>
    </source>
</evidence>
<sequence>MIVKDLLRKQELYKKHVVDLPVNPLVGSITRAKTPEDDAQSLFGVLGLSGEELRSQNNKEKAVECYINRLESAHVLVARSTPGYMPQTLSKVKFSGFAVRDPRAPYLFLAGGTHGEDEEPEGRQLFTLALLTVLIGRKMFRAVTMDATALLNAPPPEYAIAGEMLMPGQLVRSLDLSSLPSIKEGAGLLKVTPSALVVRAQNLKIFGWDVASAHLHSLADEHRRRTKPSARQPKPVHAVRKYNGRRFAGAMLDAVDTGALSEGDFCRVVGARKIKPEDLPDLRQALR</sequence>
<accession>A0A417Z397</accession>
<gene>
    <name evidence="1" type="ORF">D1832_09845</name>
</gene>
<proteinExistence type="predicted"/>
<reference evidence="1 2" key="1">
    <citation type="submission" date="2018-08" db="EMBL/GenBank/DDBJ databases">
        <title>Whole genome sequence analysis of Dermacoccus abyssi bacteria isolated from Deep Mariana trench Micromonospora spp reveals genes involved in the environmental adaptation and production of secondary metabolites.</title>
        <authorList>
            <person name="Abdel-Mageed W.M."/>
            <person name="Lehri B."/>
            <person name="Nouioui I."/>
            <person name="Goodfellow I."/>
            <person name="Jaspars M."/>
            <person name="Karlyshev A."/>
        </authorList>
    </citation>
    <scope>NUCLEOTIDE SEQUENCE [LARGE SCALE GENOMIC DNA]</scope>
    <source>
        <strain evidence="1 2">MT1.1</strain>
    </source>
</reference>
<dbReference type="RefSeq" id="WP_118913708.1">
    <property type="nucleotide sequence ID" value="NZ_CBCRVH010000011.1"/>
</dbReference>
<organism evidence="1 2">
    <name type="scientific">Dermacoccus abyssi</name>
    <dbReference type="NCBI Taxonomy" id="322596"/>
    <lineage>
        <taxon>Bacteria</taxon>
        <taxon>Bacillati</taxon>
        <taxon>Actinomycetota</taxon>
        <taxon>Actinomycetes</taxon>
        <taxon>Micrococcales</taxon>
        <taxon>Dermacoccaceae</taxon>
        <taxon>Dermacoccus</taxon>
    </lineage>
</organism>
<comment type="caution">
    <text evidence="1">The sequence shown here is derived from an EMBL/GenBank/DDBJ whole genome shotgun (WGS) entry which is preliminary data.</text>
</comment>
<evidence type="ECO:0000313" key="1">
    <source>
        <dbReference type="EMBL" id="RHW45148.1"/>
    </source>
</evidence>
<dbReference type="AlphaFoldDB" id="A0A417Z397"/>
<dbReference type="EMBL" id="QWLM01000011">
    <property type="protein sequence ID" value="RHW45148.1"/>
    <property type="molecule type" value="Genomic_DNA"/>
</dbReference>